<sequence length="102" mass="12067">MSDSDNADLKLFKQKLPSGWKIRFQRGVPFLSKVFSFQTYLAGVEFVHSLAHVAEKFDHHPDLFLSYRKVTVEIYTHSKDTITDLDLRFAKETEKIFKYREH</sequence>
<dbReference type="Gene3D" id="3.30.1360.20">
    <property type="entry name" value="Transcriptional coactivator/pterin dehydratase"/>
    <property type="match status" value="1"/>
</dbReference>
<dbReference type="CDD" id="cd00488">
    <property type="entry name" value="PCD_DCoH"/>
    <property type="match status" value="1"/>
</dbReference>
<evidence type="ECO:0000313" key="5">
    <source>
        <dbReference type="EMBL" id="ALO28506.1"/>
    </source>
</evidence>
<gene>
    <name evidence="5" type="ORF">LBBP_04399</name>
</gene>
<dbReference type="Proteomes" id="UP000058857">
    <property type="component" value="Chromosome 2"/>
</dbReference>
<dbReference type="Pfam" id="PF01329">
    <property type="entry name" value="Pterin_4a"/>
    <property type="match status" value="1"/>
</dbReference>
<dbReference type="SUPFAM" id="SSF55248">
    <property type="entry name" value="PCD-like"/>
    <property type="match status" value="1"/>
</dbReference>
<dbReference type="PATRIC" id="fig|280505.15.peg.4289"/>
<accession>A0A0E3AYK5</accession>
<reference evidence="5 6" key="1">
    <citation type="journal article" date="2015" name="PLoS Negl. Trop. Dis.">
        <title>Distribution of Plasmids in Distinct Leptospira Pathogenic Species.</title>
        <authorList>
            <person name="Wang Y."/>
            <person name="Zhuang X."/>
            <person name="Zhong Y."/>
            <person name="Zhang C."/>
            <person name="Zhang Y."/>
            <person name="Zeng L."/>
            <person name="Zhu Y."/>
            <person name="He P."/>
            <person name="Dong K."/>
            <person name="Pal U."/>
            <person name="Guo X."/>
            <person name="Qin J."/>
        </authorList>
    </citation>
    <scope>NUCLEOTIDE SEQUENCE [LARGE SCALE GENOMIC DNA]</scope>
    <source>
        <strain evidence="5 6">56604</strain>
    </source>
</reference>
<dbReference type="PANTHER" id="PTHR12599:SF0">
    <property type="entry name" value="PTERIN-4-ALPHA-CARBINOLAMINE DEHYDRATASE"/>
    <property type="match status" value="1"/>
</dbReference>
<comment type="similarity">
    <text evidence="2">Belongs to the pterin-4-alpha-carbinolamine dehydratase family.</text>
</comment>
<dbReference type="GO" id="GO:0008124">
    <property type="term" value="F:4-alpha-hydroxytetrahydrobiopterin dehydratase activity"/>
    <property type="evidence" value="ECO:0007669"/>
    <property type="project" value="UniProtKB-EC"/>
</dbReference>
<dbReference type="RefSeq" id="WP_002739652.1">
    <property type="nucleotide sequence ID" value="NZ_CP012030.1"/>
</dbReference>
<dbReference type="EMBL" id="CP012030">
    <property type="protein sequence ID" value="ALO28506.1"/>
    <property type="molecule type" value="Genomic_DNA"/>
</dbReference>
<evidence type="ECO:0000256" key="2">
    <source>
        <dbReference type="ARBA" id="ARBA00006472"/>
    </source>
</evidence>
<evidence type="ECO:0000256" key="3">
    <source>
        <dbReference type="ARBA" id="ARBA00013252"/>
    </source>
</evidence>
<dbReference type="AlphaFoldDB" id="A0A0E3AYK5"/>
<comment type="catalytic activity">
    <reaction evidence="1">
        <text>(4aS,6R)-4a-hydroxy-L-erythro-5,6,7,8-tetrahydrobiopterin = (6R)-L-erythro-6,7-dihydrobiopterin + H2O</text>
        <dbReference type="Rhea" id="RHEA:11920"/>
        <dbReference type="ChEBI" id="CHEBI:15377"/>
        <dbReference type="ChEBI" id="CHEBI:15642"/>
        <dbReference type="ChEBI" id="CHEBI:43120"/>
        <dbReference type="EC" id="4.2.1.96"/>
    </reaction>
</comment>
<dbReference type="InterPro" id="IPR036428">
    <property type="entry name" value="PCD_sf"/>
</dbReference>
<dbReference type="GO" id="GO:0006729">
    <property type="term" value="P:tetrahydrobiopterin biosynthetic process"/>
    <property type="evidence" value="ECO:0007669"/>
    <property type="project" value="InterPro"/>
</dbReference>
<protein>
    <recommendedName>
        <fullName evidence="3">4a-hydroxytetrahydrobiopterin dehydratase</fullName>
        <ecNumber evidence="3">4.2.1.96</ecNumber>
    </recommendedName>
</protein>
<proteinExistence type="inferred from homology"/>
<evidence type="ECO:0000256" key="1">
    <source>
        <dbReference type="ARBA" id="ARBA00001554"/>
    </source>
</evidence>
<evidence type="ECO:0000256" key="4">
    <source>
        <dbReference type="ARBA" id="ARBA00023239"/>
    </source>
</evidence>
<evidence type="ECO:0000313" key="6">
    <source>
        <dbReference type="Proteomes" id="UP000058857"/>
    </source>
</evidence>
<dbReference type="EC" id="4.2.1.96" evidence="3"/>
<organism evidence="5">
    <name type="scientific">Leptospira borgpetersenii serovar Ballum</name>
    <dbReference type="NCBI Taxonomy" id="280505"/>
    <lineage>
        <taxon>Bacteria</taxon>
        <taxon>Pseudomonadati</taxon>
        <taxon>Spirochaetota</taxon>
        <taxon>Spirochaetia</taxon>
        <taxon>Leptospirales</taxon>
        <taxon>Leptospiraceae</taxon>
        <taxon>Leptospira</taxon>
    </lineage>
</organism>
<name>A0A0E3AYK5_LEPBO</name>
<keyword evidence="4" id="KW-0456">Lyase</keyword>
<dbReference type="InterPro" id="IPR001533">
    <property type="entry name" value="Pterin_deHydtase"/>
</dbReference>
<dbReference type="PANTHER" id="PTHR12599">
    <property type="entry name" value="PTERIN-4-ALPHA-CARBINOLAMINE DEHYDRATASE"/>
    <property type="match status" value="1"/>
</dbReference>